<evidence type="ECO:0000256" key="4">
    <source>
        <dbReference type="ARBA" id="ARBA00022621"/>
    </source>
</evidence>
<evidence type="ECO:0000256" key="6">
    <source>
        <dbReference type="ARBA" id="ARBA00023004"/>
    </source>
</evidence>
<accession>A0AAE1EAA7</accession>
<dbReference type="PANTHER" id="PTHR47217">
    <property type="entry name" value="GLOBIN-LIKE PROTEIN"/>
    <property type="match status" value="1"/>
</dbReference>
<dbReference type="InterPro" id="IPR012292">
    <property type="entry name" value="Globin/Proto"/>
</dbReference>
<feature type="region of interest" description="Disordered" evidence="10">
    <location>
        <begin position="13"/>
        <end position="56"/>
    </location>
</feature>
<evidence type="ECO:0000256" key="1">
    <source>
        <dbReference type="ARBA" id="ARBA00013895"/>
    </source>
</evidence>
<feature type="compositionally biased region" description="Polar residues" evidence="10">
    <location>
        <begin position="38"/>
        <end position="54"/>
    </location>
</feature>
<sequence>MVRKVDITVEKVGVTREPERDKRQSSSAVMSKPVLSPRQLSALDSSPSASTVNSPDHLYPQLPQRIQANHFQRKYANLFWVSLLSEVAVMGALTSCCSAKSLATLSDPVTGLTKKDVLNVRETWKQMEQRKIILSVGAENFVTLFEENPHMIQYFETFSMADTKSVASDKLVNHALTFMKGMRLYLDYIDAPDILIGLLHTISLAHLQRLIRTEDMQVLAVVFIETLKLQLGRQFFTKEVEKSWTDFFLFLNSVYQQVEEKVTGINYRRQRLAAKKQLTSPIILWHEQYHALGVDTSHCHGLRHAGFNVLGVDTCHYHSPRIAGYIVLGILAVVTV</sequence>
<keyword evidence="3 9" id="KW-0349">Heme</keyword>
<dbReference type="GO" id="GO:0019825">
    <property type="term" value="F:oxygen binding"/>
    <property type="evidence" value="ECO:0007669"/>
    <property type="project" value="InterPro"/>
</dbReference>
<evidence type="ECO:0000256" key="3">
    <source>
        <dbReference type="ARBA" id="ARBA00022617"/>
    </source>
</evidence>
<keyword evidence="6" id="KW-0408">Iron</keyword>
<dbReference type="Gene3D" id="1.10.490.10">
    <property type="entry name" value="Globins"/>
    <property type="match status" value="1"/>
</dbReference>
<keyword evidence="5" id="KW-0479">Metal-binding</keyword>
<dbReference type="CDD" id="cd01040">
    <property type="entry name" value="Mb-like"/>
    <property type="match status" value="1"/>
</dbReference>
<gene>
    <name evidence="12" type="ORF">RRG08_027173</name>
</gene>
<evidence type="ECO:0000256" key="10">
    <source>
        <dbReference type="SAM" id="MobiDB-lite"/>
    </source>
</evidence>
<dbReference type="SUPFAM" id="SSF46458">
    <property type="entry name" value="Globin-like"/>
    <property type="match status" value="1"/>
</dbReference>
<name>A0AAE1EAA7_9GAST</name>
<reference evidence="12" key="1">
    <citation type="journal article" date="2023" name="G3 (Bethesda)">
        <title>A reference genome for the long-term kleptoplast-retaining sea slug Elysia crispata morphotype clarki.</title>
        <authorList>
            <person name="Eastman K.E."/>
            <person name="Pendleton A.L."/>
            <person name="Shaikh M.A."/>
            <person name="Suttiyut T."/>
            <person name="Ogas R."/>
            <person name="Tomko P."/>
            <person name="Gavelis G."/>
            <person name="Widhalm J.R."/>
            <person name="Wisecaver J.H."/>
        </authorList>
    </citation>
    <scope>NUCLEOTIDE SEQUENCE</scope>
    <source>
        <strain evidence="12">ECLA1</strain>
    </source>
</reference>
<evidence type="ECO:0000259" key="11">
    <source>
        <dbReference type="PROSITE" id="PS01033"/>
    </source>
</evidence>
<keyword evidence="13" id="KW-1185">Reference proteome</keyword>
<dbReference type="InterPro" id="IPR009050">
    <property type="entry name" value="Globin-like_sf"/>
</dbReference>
<dbReference type="Pfam" id="PF00042">
    <property type="entry name" value="Globin"/>
    <property type="match status" value="1"/>
</dbReference>
<dbReference type="PROSITE" id="PS01033">
    <property type="entry name" value="GLOBIN"/>
    <property type="match status" value="1"/>
</dbReference>
<dbReference type="GO" id="GO:0046872">
    <property type="term" value="F:metal ion binding"/>
    <property type="evidence" value="ECO:0007669"/>
    <property type="project" value="UniProtKB-KW"/>
</dbReference>
<evidence type="ECO:0000256" key="7">
    <source>
        <dbReference type="ARBA" id="ARBA00023179"/>
    </source>
</evidence>
<dbReference type="InterPro" id="IPR000971">
    <property type="entry name" value="Globin"/>
</dbReference>
<evidence type="ECO:0000313" key="13">
    <source>
        <dbReference type="Proteomes" id="UP001283361"/>
    </source>
</evidence>
<comment type="caution">
    <text evidence="12">The sequence shown here is derived from an EMBL/GenBank/DDBJ whole genome shotgun (WGS) entry which is preliminary data.</text>
</comment>
<dbReference type="InterPro" id="IPR044399">
    <property type="entry name" value="Mb-like_M"/>
</dbReference>
<dbReference type="GO" id="GO:0020037">
    <property type="term" value="F:heme binding"/>
    <property type="evidence" value="ECO:0007669"/>
    <property type="project" value="InterPro"/>
</dbReference>
<dbReference type="GO" id="GO:0005344">
    <property type="term" value="F:oxygen carrier activity"/>
    <property type="evidence" value="ECO:0007669"/>
    <property type="project" value="UniProtKB-KW"/>
</dbReference>
<protein>
    <recommendedName>
        <fullName evidence="1">Globin</fullName>
    </recommendedName>
    <alternativeName>
        <fullName evidence="8">Myoglobin</fullName>
    </alternativeName>
</protein>
<comment type="similarity">
    <text evidence="9">Belongs to the globin family.</text>
</comment>
<feature type="domain" description="Globin" evidence="11">
    <location>
        <begin position="111"/>
        <end position="260"/>
    </location>
</feature>
<organism evidence="12 13">
    <name type="scientific">Elysia crispata</name>
    <name type="common">lettuce slug</name>
    <dbReference type="NCBI Taxonomy" id="231223"/>
    <lineage>
        <taxon>Eukaryota</taxon>
        <taxon>Metazoa</taxon>
        <taxon>Spiralia</taxon>
        <taxon>Lophotrochozoa</taxon>
        <taxon>Mollusca</taxon>
        <taxon>Gastropoda</taxon>
        <taxon>Heterobranchia</taxon>
        <taxon>Euthyneura</taxon>
        <taxon>Panpulmonata</taxon>
        <taxon>Sacoglossa</taxon>
        <taxon>Placobranchoidea</taxon>
        <taxon>Plakobranchidae</taxon>
        <taxon>Elysia</taxon>
    </lineage>
</organism>
<evidence type="ECO:0000256" key="2">
    <source>
        <dbReference type="ARBA" id="ARBA00022448"/>
    </source>
</evidence>
<dbReference type="EMBL" id="JAWDGP010000545">
    <property type="protein sequence ID" value="KAK3799667.1"/>
    <property type="molecule type" value="Genomic_DNA"/>
</dbReference>
<evidence type="ECO:0000313" key="12">
    <source>
        <dbReference type="EMBL" id="KAK3799667.1"/>
    </source>
</evidence>
<dbReference type="PANTHER" id="PTHR47217:SF1">
    <property type="entry name" value="GLOBIN-LIKE PROTEIN"/>
    <property type="match status" value="1"/>
</dbReference>
<proteinExistence type="inferred from homology"/>
<dbReference type="Proteomes" id="UP001283361">
    <property type="component" value="Unassembled WGS sequence"/>
</dbReference>
<feature type="compositionally biased region" description="Basic and acidic residues" evidence="10">
    <location>
        <begin position="13"/>
        <end position="24"/>
    </location>
</feature>
<evidence type="ECO:0000256" key="9">
    <source>
        <dbReference type="RuleBase" id="RU000356"/>
    </source>
</evidence>
<keyword evidence="7" id="KW-0514">Muscle protein</keyword>
<keyword evidence="4 9" id="KW-0561">Oxygen transport</keyword>
<dbReference type="AlphaFoldDB" id="A0AAE1EAA7"/>
<evidence type="ECO:0000256" key="5">
    <source>
        <dbReference type="ARBA" id="ARBA00022723"/>
    </source>
</evidence>
<keyword evidence="2 9" id="KW-0813">Transport</keyword>
<evidence type="ECO:0000256" key="8">
    <source>
        <dbReference type="ARBA" id="ARBA00030087"/>
    </source>
</evidence>